<feature type="region of interest" description="Disordered" evidence="8">
    <location>
        <begin position="1"/>
        <end position="23"/>
    </location>
</feature>
<keyword evidence="6" id="KW-0406">Ion transport</keyword>
<keyword evidence="4 9" id="KW-0812">Transmembrane</keyword>
<dbReference type="AlphaFoldDB" id="A0AAD6UJ96"/>
<dbReference type="Pfam" id="PF01699">
    <property type="entry name" value="Na_Ca_ex"/>
    <property type="match status" value="2"/>
</dbReference>
<keyword evidence="12" id="KW-1185">Reference proteome</keyword>
<evidence type="ECO:0000256" key="6">
    <source>
        <dbReference type="ARBA" id="ARBA00023065"/>
    </source>
</evidence>
<evidence type="ECO:0000313" key="12">
    <source>
        <dbReference type="Proteomes" id="UP001222325"/>
    </source>
</evidence>
<dbReference type="InterPro" id="IPR004837">
    <property type="entry name" value="NaCa_Exmemb"/>
</dbReference>
<feature type="transmembrane region" description="Helical" evidence="9">
    <location>
        <begin position="473"/>
        <end position="490"/>
    </location>
</feature>
<reference evidence="11" key="1">
    <citation type="submission" date="2023-03" db="EMBL/GenBank/DDBJ databases">
        <title>Massive genome expansion in bonnet fungi (Mycena s.s.) driven by repeated elements and novel gene families across ecological guilds.</title>
        <authorList>
            <consortium name="Lawrence Berkeley National Laboratory"/>
            <person name="Harder C.B."/>
            <person name="Miyauchi S."/>
            <person name="Viragh M."/>
            <person name="Kuo A."/>
            <person name="Thoen E."/>
            <person name="Andreopoulos B."/>
            <person name="Lu D."/>
            <person name="Skrede I."/>
            <person name="Drula E."/>
            <person name="Henrissat B."/>
            <person name="Morin E."/>
            <person name="Kohler A."/>
            <person name="Barry K."/>
            <person name="LaButti K."/>
            <person name="Morin E."/>
            <person name="Salamov A."/>
            <person name="Lipzen A."/>
            <person name="Mereny Z."/>
            <person name="Hegedus B."/>
            <person name="Baldrian P."/>
            <person name="Stursova M."/>
            <person name="Weitz H."/>
            <person name="Taylor A."/>
            <person name="Grigoriev I.V."/>
            <person name="Nagy L.G."/>
            <person name="Martin F."/>
            <person name="Kauserud H."/>
        </authorList>
    </citation>
    <scope>NUCLEOTIDE SEQUENCE</scope>
    <source>
        <strain evidence="11">CBHHK173m</strain>
    </source>
</reference>
<keyword evidence="3" id="KW-0813">Transport</keyword>
<feature type="domain" description="Sodium/calcium exchanger membrane region" evidence="10">
    <location>
        <begin position="374"/>
        <end position="514"/>
    </location>
</feature>
<accession>A0AAD6UJ96</accession>
<name>A0AAD6UJ96_9AGAR</name>
<feature type="domain" description="Sodium/calcium exchanger membrane region" evidence="10">
    <location>
        <begin position="90"/>
        <end position="250"/>
    </location>
</feature>
<evidence type="ECO:0000256" key="3">
    <source>
        <dbReference type="ARBA" id="ARBA00022448"/>
    </source>
</evidence>
<protein>
    <recommendedName>
        <fullName evidence="10">Sodium/calcium exchanger membrane region domain-containing protein</fullName>
    </recommendedName>
</protein>
<keyword evidence="7 9" id="KW-0472">Membrane</keyword>
<dbReference type="EMBL" id="JARJCN010000001">
    <property type="protein sequence ID" value="KAJ7104132.1"/>
    <property type="molecule type" value="Genomic_DNA"/>
</dbReference>
<dbReference type="InterPro" id="IPR004713">
    <property type="entry name" value="CaH_exchang"/>
</dbReference>
<dbReference type="GO" id="GO:0012505">
    <property type="term" value="C:endomembrane system"/>
    <property type="evidence" value="ECO:0007669"/>
    <property type="project" value="UniProtKB-SubCell"/>
</dbReference>
<feature type="transmembrane region" description="Helical" evidence="9">
    <location>
        <begin position="88"/>
        <end position="104"/>
    </location>
</feature>
<dbReference type="GO" id="GO:0006874">
    <property type="term" value="P:intracellular calcium ion homeostasis"/>
    <property type="evidence" value="ECO:0007669"/>
    <property type="project" value="TreeGrafter"/>
</dbReference>
<evidence type="ECO:0000256" key="2">
    <source>
        <dbReference type="ARBA" id="ARBA00008170"/>
    </source>
</evidence>
<dbReference type="PANTHER" id="PTHR31503:SF20">
    <property type="entry name" value="CA(2+)_H(+) EXCHANGER, PUTATIVE (EUROFUNG)-RELATED"/>
    <property type="match status" value="1"/>
</dbReference>
<dbReference type="Proteomes" id="UP001222325">
    <property type="component" value="Unassembled WGS sequence"/>
</dbReference>
<dbReference type="Gene3D" id="1.20.1420.30">
    <property type="entry name" value="NCX, central ion-binding region"/>
    <property type="match status" value="2"/>
</dbReference>
<evidence type="ECO:0000256" key="1">
    <source>
        <dbReference type="ARBA" id="ARBA00004127"/>
    </source>
</evidence>
<feature type="transmembrane region" description="Helical" evidence="9">
    <location>
        <begin position="57"/>
        <end position="81"/>
    </location>
</feature>
<evidence type="ECO:0000259" key="10">
    <source>
        <dbReference type="Pfam" id="PF01699"/>
    </source>
</evidence>
<feature type="transmembrane region" description="Helical" evidence="9">
    <location>
        <begin position="368"/>
        <end position="386"/>
    </location>
</feature>
<evidence type="ECO:0000256" key="7">
    <source>
        <dbReference type="ARBA" id="ARBA00023136"/>
    </source>
</evidence>
<evidence type="ECO:0000313" key="11">
    <source>
        <dbReference type="EMBL" id="KAJ7104132.1"/>
    </source>
</evidence>
<feature type="transmembrane region" description="Helical" evidence="9">
    <location>
        <begin position="496"/>
        <end position="516"/>
    </location>
</feature>
<organism evidence="11 12">
    <name type="scientific">Mycena belliarum</name>
    <dbReference type="NCBI Taxonomy" id="1033014"/>
    <lineage>
        <taxon>Eukaryota</taxon>
        <taxon>Fungi</taxon>
        <taxon>Dikarya</taxon>
        <taxon>Basidiomycota</taxon>
        <taxon>Agaricomycotina</taxon>
        <taxon>Agaricomycetes</taxon>
        <taxon>Agaricomycetidae</taxon>
        <taxon>Agaricales</taxon>
        <taxon>Marasmiineae</taxon>
        <taxon>Mycenaceae</taxon>
        <taxon>Mycena</taxon>
    </lineage>
</organism>
<evidence type="ECO:0000256" key="8">
    <source>
        <dbReference type="SAM" id="MobiDB-lite"/>
    </source>
</evidence>
<feature type="transmembrane region" description="Helical" evidence="9">
    <location>
        <begin position="124"/>
        <end position="143"/>
    </location>
</feature>
<keyword evidence="5 9" id="KW-1133">Transmembrane helix</keyword>
<feature type="compositionally biased region" description="Polar residues" evidence="8">
    <location>
        <begin position="1"/>
        <end position="14"/>
    </location>
</feature>
<dbReference type="PANTHER" id="PTHR31503">
    <property type="entry name" value="VACUOLAR CALCIUM ION TRANSPORTER"/>
    <property type="match status" value="1"/>
</dbReference>
<feature type="transmembrane region" description="Helical" evidence="9">
    <location>
        <begin position="155"/>
        <end position="174"/>
    </location>
</feature>
<proteinExistence type="inferred from homology"/>
<comment type="caution">
    <text evidence="11">The sequence shown here is derived from an EMBL/GenBank/DDBJ whole genome shotgun (WGS) entry which is preliminary data.</text>
</comment>
<sequence length="529" mass="57974">MAFSAPFNQSGPNRRSSRDSRAEWAQFPSLSSPARYSSTPETLPPYNTPGVSNGLFFGWRTIVLGSWINILMVFIPLSCFLDVAHPKSRLLTFIFCMLSLIPLVKLHDISTRELAIRIGGSKTGLVNASMSNIVEIVVAISALGKCELRVVQSSLIGSMLSKLLLVLGLCLFAGGVRFSEQGFDATATQLHSSLLSLSVGAVLLPAAYHFALSDNSSIALDIQMQNILKMSHGVSVLLLFIYGSYLFFQLGTHTHLYDDGGTGRKRQQSATIPSSPMRLSPPRSIYSSYRSPYSTSETTLAEQHTQSGIPMCRDGSRSSAYLLEKPRIETIEHPLYEHRPPPASPAMRSIEHPLYEESGGKEERQPQLSLFLIVVLLTVVTVAVAFTADRLVESMDSISTAVRKEWIALILLPAVSSIAECITAVNVSVKDQLNFAISVAVGSTIQTALFVIPFMISLAWAMGKPLALLFDPFESLVLYISVQVMTYVMADGKSNYLEGIVLLCLYIIIAVSFWFYPGEFFDGLSCSHM</sequence>
<feature type="transmembrane region" description="Helical" evidence="9">
    <location>
        <begin position="194"/>
        <end position="212"/>
    </location>
</feature>
<feature type="transmembrane region" description="Helical" evidence="9">
    <location>
        <begin position="435"/>
        <end position="461"/>
    </location>
</feature>
<evidence type="ECO:0000256" key="4">
    <source>
        <dbReference type="ARBA" id="ARBA00022692"/>
    </source>
</evidence>
<dbReference type="GO" id="GO:0000329">
    <property type="term" value="C:fungal-type vacuole membrane"/>
    <property type="evidence" value="ECO:0007669"/>
    <property type="project" value="TreeGrafter"/>
</dbReference>
<dbReference type="InterPro" id="IPR044880">
    <property type="entry name" value="NCX_ion-bd_dom_sf"/>
</dbReference>
<feature type="region of interest" description="Disordered" evidence="8">
    <location>
        <begin position="258"/>
        <end position="284"/>
    </location>
</feature>
<dbReference type="GO" id="GO:0015369">
    <property type="term" value="F:calcium:proton antiporter activity"/>
    <property type="evidence" value="ECO:0007669"/>
    <property type="project" value="TreeGrafter"/>
</dbReference>
<comment type="similarity">
    <text evidence="2">Belongs to the Ca(2+):cation antiporter (CaCA) (TC 2.A.19) family.</text>
</comment>
<feature type="transmembrane region" description="Helical" evidence="9">
    <location>
        <begin position="406"/>
        <end position="429"/>
    </location>
</feature>
<comment type="subcellular location">
    <subcellularLocation>
        <location evidence="1">Endomembrane system</location>
        <topology evidence="1">Multi-pass membrane protein</topology>
    </subcellularLocation>
</comment>
<evidence type="ECO:0000256" key="9">
    <source>
        <dbReference type="SAM" id="Phobius"/>
    </source>
</evidence>
<evidence type="ECO:0000256" key="5">
    <source>
        <dbReference type="ARBA" id="ARBA00022989"/>
    </source>
</evidence>
<gene>
    <name evidence="11" type="ORF">B0H15DRAFT_808697</name>
</gene>
<feature type="transmembrane region" description="Helical" evidence="9">
    <location>
        <begin position="233"/>
        <end position="251"/>
    </location>
</feature>
<feature type="compositionally biased region" description="Low complexity" evidence="8">
    <location>
        <begin position="273"/>
        <end position="284"/>
    </location>
</feature>